<dbReference type="OrthoDB" id="913707at2759"/>
<dbReference type="EMBL" id="AUSU01006697">
    <property type="protein sequence ID" value="EPS61630.1"/>
    <property type="molecule type" value="Genomic_DNA"/>
</dbReference>
<dbReference type="Gene3D" id="2.40.70.10">
    <property type="entry name" value="Acid Proteases"/>
    <property type="match status" value="1"/>
</dbReference>
<dbReference type="SUPFAM" id="SSF50630">
    <property type="entry name" value="Acid proteases"/>
    <property type="match status" value="1"/>
</dbReference>
<dbReference type="CDD" id="cd00303">
    <property type="entry name" value="retropepsin_like"/>
    <property type="match status" value="1"/>
</dbReference>
<proteinExistence type="predicted"/>
<gene>
    <name evidence="1" type="ORF">M569_13165</name>
</gene>
<feature type="non-terminal residue" evidence="1">
    <location>
        <position position="1"/>
    </location>
</feature>
<organism evidence="1 2">
    <name type="scientific">Genlisea aurea</name>
    <dbReference type="NCBI Taxonomy" id="192259"/>
    <lineage>
        <taxon>Eukaryota</taxon>
        <taxon>Viridiplantae</taxon>
        <taxon>Streptophyta</taxon>
        <taxon>Embryophyta</taxon>
        <taxon>Tracheophyta</taxon>
        <taxon>Spermatophyta</taxon>
        <taxon>Magnoliopsida</taxon>
        <taxon>eudicotyledons</taxon>
        <taxon>Gunneridae</taxon>
        <taxon>Pentapetalae</taxon>
        <taxon>asterids</taxon>
        <taxon>lamiids</taxon>
        <taxon>Lamiales</taxon>
        <taxon>Lentibulariaceae</taxon>
        <taxon>Genlisea</taxon>
    </lineage>
</organism>
<accession>S8C420</accession>
<dbReference type="InterPro" id="IPR021109">
    <property type="entry name" value="Peptidase_aspartic_dom_sf"/>
</dbReference>
<keyword evidence="2" id="KW-1185">Reference proteome</keyword>
<sequence length="98" mass="11007">LVFLIDSGSTHSFIQEEVARKMGLDYELRRDLRATVAHGDSIKCGGVSLGVPIQIGDYSCECNLYWLPIAGYKGILGYDWISQLGAVRWDFTQKNMTF</sequence>
<evidence type="ECO:0000313" key="2">
    <source>
        <dbReference type="Proteomes" id="UP000015453"/>
    </source>
</evidence>
<protein>
    <recommendedName>
        <fullName evidence="3">Peptidase A2 domain-containing protein</fullName>
    </recommendedName>
</protein>
<name>S8C420_9LAMI</name>
<dbReference type="Pfam" id="PF08284">
    <property type="entry name" value="RVP_2"/>
    <property type="match status" value="1"/>
</dbReference>
<evidence type="ECO:0008006" key="3">
    <source>
        <dbReference type="Google" id="ProtNLM"/>
    </source>
</evidence>
<feature type="non-terminal residue" evidence="1">
    <location>
        <position position="98"/>
    </location>
</feature>
<dbReference type="AlphaFoldDB" id="S8C420"/>
<comment type="caution">
    <text evidence="1">The sequence shown here is derived from an EMBL/GenBank/DDBJ whole genome shotgun (WGS) entry which is preliminary data.</text>
</comment>
<dbReference type="Proteomes" id="UP000015453">
    <property type="component" value="Unassembled WGS sequence"/>
</dbReference>
<evidence type="ECO:0000313" key="1">
    <source>
        <dbReference type="EMBL" id="EPS61630.1"/>
    </source>
</evidence>
<reference evidence="1 2" key="1">
    <citation type="journal article" date="2013" name="BMC Genomics">
        <title>The miniature genome of a carnivorous plant Genlisea aurea contains a low number of genes and short non-coding sequences.</title>
        <authorList>
            <person name="Leushkin E.V."/>
            <person name="Sutormin R.A."/>
            <person name="Nabieva E.R."/>
            <person name="Penin A.A."/>
            <person name="Kondrashov A.S."/>
            <person name="Logacheva M.D."/>
        </authorList>
    </citation>
    <scope>NUCLEOTIDE SEQUENCE [LARGE SCALE GENOMIC DNA]</scope>
</reference>